<comment type="caution">
    <text evidence="1">The sequence shown here is derived from an EMBL/GenBank/DDBJ whole genome shotgun (WGS) entry which is preliminary data.</text>
</comment>
<dbReference type="Proteomes" id="UP000762676">
    <property type="component" value="Unassembled WGS sequence"/>
</dbReference>
<name>A0AAV4G7R8_9GAST</name>
<dbReference type="PANTHER" id="PTHR46060">
    <property type="entry name" value="MARINER MOS1 TRANSPOSASE-LIKE PROTEIN"/>
    <property type="match status" value="1"/>
</dbReference>
<evidence type="ECO:0000313" key="2">
    <source>
        <dbReference type="Proteomes" id="UP000762676"/>
    </source>
</evidence>
<proteinExistence type="predicted"/>
<sequence length="192" mass="21985">MSNMKMIISLCTIEPNENIPCDVVTIQHAVNSSAEIKIEFTKEKMRFYIFMRCKLGESAKLIHETLQIVFGDCACSYQNVCCWVKEFNEGKDSLSDCPRPGPLKSSVNEQTIASIKKDVDEDPHISERELSDTNGLSYGTVHTIITEHLRMKKNMTQLRDLEKTFVLNFQCIGDIVRAMFYGVERWQVPKLP</sequence>
<evidence type="ECO:0000313" key="1">
    <source>
        <dbReference type="EMBL" id="GFR80615.1"/>
    </source>
</evidence>
<gene>
    <name evidence="1" type="ORF">ElyMa_005902500</name>
</gene>
<accession>A0AAV4G7R8</accession>
<keyword evidence="2" id="KW-1185">Reference proteome</keyword>
<protein>
    <submittedName>
        <fullName evidence="1">Transposase</fullName>
    </submittedName>
</protein>
<dbReference type="PANTHER" id="PTHR46060:SF1">
    <property type="entry name" value="MARINER MOS1 TRANSPOSASE-LIKE PROTEIN"/>
    <property type="match status" value="1"/>
</dbReference>
<dbReference type="AlphaFoldDB" id="A0AAV4G7R8"/>
<dbReference type="EMBL" id="BMAT01011862">
    <property type="protein sequence ID" value="GFR80615.1"/>
    <property type="molecule type" value="Genomic_DNA"/>
</dbReference>
<reference evidence="1 2" key="1">
    <citation type="journal article" date="2021" name="Elife">
        <title>Chloroplast acquisition without the gene transfer in kleptoplastic sea slugs, Plakobranchus ocellatus.</title>
        <authorList>
            <person name="Maeda T."/>
            <person name="Takahashi S."/>
            <person name="Yoshida T."/>
            <person name="Shimamura S."/>
            <person name="Takaki Y."/>
            <person name="Nagai Y."/>
            <person name="Toyoda A."/>
            <person name="Suzuki Y."/>
            <person name="Arimoto A."/>
            <person name="Ishii H."/>
            <person name="Satoh N."/>
            <person name="Nishiyama T."/>
            <person name="Hasebe M."/>
            <person name="Maruyama T."/>
            <person name="Minagawa J."/>
            <person name="Obokata J."/>
            <person name="Shigenobu S."/>
        </authorList>
    </citation>
    <scope>NUCLEOTIDE SEQUENCE [LARGE SCALE GENOMIC DNA]</scope>
</reference>
<dbReference type="InterPro" id="IPR052709">
    <property type="entry name" value="Transposase-MT_Hybrid"/>
</dbReference>
<organism evidence="1 2">
    <name type="scientific">Elysia marginata</name>
    <dbReference type="NCBI Taxonomy" id="1093978"/>
    <lineage>
        <taxon>Eukaryota</taxon>
        <taxon>Metazoa</taxon>
        <taxon>Spiralia</taxon>
        <taxon>Lophotrochozoa</taxon>
        <taxon>Mollusca</taxon>
        <taxon>Gastropoda</taxon>
        <taxon>Heterobranchia</taxon>
        <taxon>Euthyneura</taxon>
        <taxon>Panpulmonata</taxon>
        <taxon>Sacoglossa</taxon>
        <taxon>Placobranchoidea</taxon>
        <taxon>Plakobranchidae</taxon>
        <taxon>Elysia</taxon>
    </lineage>
</organism>